<dbReference type="PROSITE" id="PS51782">
    <property type="entry name" value="LYSM"/>
    <property type="match status" value="1"/>
</dbReference>
<feature type="region of interest" description="Disordered" evidence="1">
    <location>
        <begin position="28"/>
        <end position="88"/>
    </location>
</feature>
<gene>
    <name evidence="3" type="ORF">FISHEDRAFT_71779</name>
</gene>
<evidence type="ECO:0000313" key="3">
    <source>
        <dbReference type="EMBL" id="KIY50163.1"/>
    </source>
</evidence>
<dbReference type="CDD" id="cd00118">
    <property type="entry name" value="LysM"/>
    <property type="match status" value="1"/>
</dbReference>
<feature type="region of interest" description="Disordered" evidence="1">
    <location>
        <begin position="235"/>
        <end position="254"/>
    </location>
</feature>
<evidence type="ECO:0000256" key="1">
    <source>
        <dbReference type="SAM" id="MobiDB-lite"/>
    </source>
</evidence>
<proteinExistence type="predicted"/>
<dbReference type="PANTHER" id="PTHR20932">
    <property type="entry name" value="LYSM AND PUTATIVE PEPTIDOGLYCAN-BINDING DOMAIN-CONTAINING PROTEIN"/>
    <property type="match status" value="1"/>
</dbReference>
<protein>
    <recommendedName>
        <fullName evidence="2">LysM domain-containing protein</fullName>
    </recommendedName>
</protein>
<dbReference type="Proteomes" id="UP000054144">
    <property type="component" value="Unassembled WGS sequence"/>
</dbReference>
<dbReference type="PANTHER" id="PTHR20932:SF8">
    <property type="entry name" value="LD22649P"/>
    <property type="match status" value="1"/>
</dbReference>
<reference evidence="3 4" key="1">
    <citation type="journal article" date="2015" name="Fungal Genet. Biol.">
        <title>Evolution of novel wood decay mechanisms in Agaricales revealed by the genome sequences of Fistulina hepatica and Cylindrobasidium torrendii.</title>
        <authorList>
            <person name="Floudas D."/>
            <person name="Held B.W."/>
            <person name="Riley R."/>
            <person name="Nagy L.G."/>
            <person name="Koehler G."/>
            <person name="Ransdell A.S."/>
            <person name="Younus H."/>
            <person name="Chow J."/>
            <person name="Chiniquy J."/>
            <person name="Lipzen A."/>
            <person name="Tritt A."/>
            <person name="Sun H."/>
            <person name="Haridas S."/>
            <person name="LaButti K."/>
            <person name="Ohm R.A."/>
            <person name="Kues U."/>
            <person name="Blanchette R.A."/>
            <person name="Grigoriev I.V."/>
            <person name="Minto R.E."/>
            <person name="Hibbett D.S."/>
        </authorList>
    </citation>
    <scope>NUCLEOTIDE SEQUENCE [LARGE SCALE GENOMIC DNA]</scope>
    <source>
        <strain evidence="3 4">ATCC 64428</strain>
    </source>
</reference>
<accession>A0A0D7AH39</accession>
<feature type="compositionally biased region" description="Basic residues" evidence="1">
    <location>
        <begin position="60"/>
        <end position="71"/>
    </location>
</feature>
<dbReference type="InterPro" id="IPR045030">
    <property type="entry name" value="LYSM1-4"/>
</dbReference>
<feature type="domain" description="LysM" evidence="2">
    <location>
        <begin position="130"/>
        <end position="174"/>
    </location>
</feature>
<dbReference type="SMART" id="SM00257">
    <property type="entry name" value="LysM"/>
    <property type="match status" value="1"/>
</dbReference>
<name>A0A0D7AH39_9AGAR</name>
<dbReference type="InterPro" id="IPR036779">
    <property type="entry name" value="LysM_dom_sf"/>
</dbReference>
<evidence type="ECO:0000313" key="4">
    <source>
        <dbReference type="Proteomes" id="UP000054144"/>
    </source>
</evidence>
<evidence type="ECO:0000259" key="2">
    <source>
        <dbReference type="PROSITE" id="PS51782"/>
    </source>
</evidence>
<dbReference type="AlphaFoldDB" id="A0A0D7AH39"/>
<sequence length="440" mass="48353">MNSHQLIDDSPTYNPFVDTYSSQYASSASSVSSSASKIRRRKERAGSAVKCDGMTSSTSSHRRSPHRRSHTGSKSVSYHPLRGAKLDNGHVTRPHLRQLTDSFLVDIAPNERTGDTRFASSSGHEETLAIVHEVQKDDTFARVALRYGITISDLRRANQLWNNDPIHMRKMLYIPVHLASRVSATADPFPSSSLIDLSPPPSETADSLSDVNVGTESFLSHATIRRVPVSRLSFFPPPTGTSRSSKPRNDVPANHSHVRYQSAPLFSLSAPSLFSPLIPLPGRLSLDSSAKSTSTGSSERDEDSMEMNNVESLTARAQHSTFSREHLLTPATPRAPAHVSSSCTAIHDRRAAYVRTVQMAPEPGMILPQGVKSRARAASNASRPEHKADNVEYRNESMWNGRHSNAEQPQHIYHTSGRGARMSVWDIISGPTHNMEPELG</sequence>
<keyword evidence="4" id="KW-1185">Reference proteome</keyword>
<dbReference type="Gene3D" id="3.10.350.10">
    <property type="entry name" value="LysM domain"/>
    <property type="match status" value="1"/>
</dbReference>
<dbReference type="OrthoDB" id="2107166at2759"/>
<dbReference type="SUPFAM" id="SSF54106">
    <property type="entry name" value="LysM domain"/>
    <property type="match status" value="1"/>
</dbReference>
<organism evidence="3 4">
    <name type="scientific">Fistulina hepatica ATCC 64428</name>
    <dbReference type="NCBI Taxonomy" id="1128425"/>
    <lineage>
        <taxon>Eukaryota</taxon>
        <taxon>Fungi</taxon>
        <taxon>Dikarya</taxon>
        <taxon>Basidiomycota</taxon>
        <taxon>Agaricomycotina</taxon>
        <taxon>Agaricomycetes</taxon>
        <taxon>Agaricomycetidae</taxon>
        <taxon>Agaricales</taxon>
        <taxon>Fistulinaceae</taxon>
        <taxon>Fistulina</taxon>
    </lineage>
</organism>
<dbReference type="EMBL" id="KN881676">
    <property type="protein sequence ID" value="KIY50163.1"/>
    <property type="molecule type" value="Genomic_DNA"/>
</dbReference>
<feature type="region of interest" description="Disordered" evidence="1">
    <location>
        <begin position="284"/>
        <end position="306"/>
    </location>
</feature>
<feature type="compositionally biased region" description="Low complexity" evidence="1">
    <location>
        <begin position="284"/>
        <end position="297"/>
    </location>
</feature>
<dbReference type="InterPro" id="IPR018392">
    <property type="entry name" value="LysM"/>
</dbReference>
<dbReference type="Pfam" id="PF01476">
    <property type="entry name" value="LysM"/>
    <property type="match status" value="1"/>
</dbReference>